<keyword evidence="1" id="KW-0732">Signal</keyword>
<dbReference type="AlphaFoldDB" id="A0A4S8I3K9"/>
<comment type="caution">
    <text evidence="2">The sequence shown here is derived from an EMBL/GenBank/DDBJ whole genome shotgun (WGS) entry which is preliminary data.</text>
</comment>
<dbReference type="EMBL" id="STFF01000001">
    <property type="protein sequence ID" value="THU40812.1"/>
    <property type="molecule type" value="Genomic_DNA"/>
</dbReference>
<gene>
    <name evidence="2" type="ORF">FAM09_01485</name>
</gene>
<reference evidence="2 3" key="1">
    <citation type="submission" date="2019-04" db="EMBL/GenBank/DDBJ databases">
        <title>Niastella caeni sp. nov., isolated from activated sludge.</title>
        <authorList>
            <person name="Sheng M."/>
        </authorList>
    </citation>
    <scope>NUCLEOTIDE SEQUENCE [LARGE SCALE GENOMIC DNA]</scope>
    <source>
        <strain evidence="2 3">HX-2-15</strain>
    </source>
</reference>
<protein>
    <submittedName>
        <fullName evidence="2">Uncharacterized protein</fullName>
    </submittedName>
</protein>
<evidence type="ECO:0000256" key="1">
    <source>
        <dbReference type="SAM" id="SignalP"/>
    </source>
</evidence>
<evidence type="ECO:0000313" key="2">
    <source>
        <dbReference type="EMBL" id="THU40812.1"/>
    </source>
</evidence>
<sequence>MKKMKLSFVAVALIAICSAFATKASKVNFDYYVSGTSGSNYVVVEFVSNCTTETNSTICKVNSTQEQSGGLVPISTSTAIGWKP</sequence>
<name>A0A4S8I3K9_9BACT</name>
<keyword evidence="3" id="KW-1185">Reference proteome</keyword>
<proteinExistence type="predicted"/>
<feature type="chain" id="PRO_5020486569" evidence="1">
    <location>
        <begin position="22"/>
        <end position="84"/>
    </location>
</feature>
<dbReference type="RefSeq" id="WP_136575304.1">
    <property type="nucleotide sequence ID" value="NZ_STFF01000001.1"/>
</dbReference>
<organism evidence="2 3">
    <name type="scientific">Niastella caeni</name>
    <dbReference type="NCBI Taxonomy" id="2569763"/>
    <lineage>
        <taxon>Bacteria</taxon>
        <taxon>Pseudomonadati</taxon>
        <taxon>Bacteroidota</taxon>
        <taxon>Chitinophagia</taxon>
        <taxon>Chitinophagales</taxon>
        <taxon>Chitinophagaceae</taxon>
        <taxon>Niastella</taxon>
    </lineage>
</organism>
<evidence type="ECO:0000313" key="3">
    <source>
        <dbReference type="Proteomes" id="UP000306918"/>
    </source>
</evidence>
<feature type="signal peptide" evidence="1">
    <location>
        <begin position="1"/>
        <end position="21"/>
    </location>
</feature>
<accession>A0A4S8I3K9</accession>
<dbReference type="Proteomes" id="UP000306918">
    <property type="component" value="Unassembled WGS sequence"/>
</dbReference>